<feature type="signal peptide" evidence="2">
    <location>
        <begin position="1"/>
        <end position="22"/>
    </location>
</feature>
<name>T1GBU6_MEGSC</name>
<feature type="transmembrane region" description="Helical" evidence="1">
    <location>
        <begin position="76"/>
        <end position="93"/>
    </location>
</feature>
<feature type="transmembrane region" description="Helical" evidence="1">
    <location>
        <begin position="48"/>
        <end position="69"/>
    </location>
</feature>
<keyword evidence="1" id="KW-0472">Membrane</keyword>
<keyword evidence="1" id="KW-0812">Transmembrane</keyword>
<dbReference type="AlphaFoldDB" id="T1GBU6"/>
<sequence>MASYKLVVAAIFVICVLNSTTAQQQNTPNESSIVESARTFGRHFLKRISFAIIPAAFVIGAVTTLLAAITVTSMNGLGVGVIMLILTIGQMLSRSSLATSYAAQTQAAPLPLVYGQAAQQPVYLGKSF</sequence>
<dbReference type="Proteomes" id="UP000015102">
    <property type="component" value="Unassembled WGS sequence"/>
</dbReference>
<evidence type="ECO:0000313" key="4">
    <source>
        <dbReference type="Proteomes" id="UP000015102"/>
    </source>
</evidence>
<reference evidence="4" key="1">
    <citation type="submission" date="2013-02" db="EMBL/GenBank/DDBJ databases">
        <authorList>
            <person name="Hughes D."/>
        </authorList>
    </citation>
    <scope>NUCLEOTIDE SEQUENCE</scope>
    <source>
        <strain>Durham</strain>
        <strain evidence="4">NC isolate 2 -- Noor lab</strain>
    </source>
</reference>
<evidence type="ECO:0008006" key="5">
    <source>
        <dbReference type="Google" id="ProtNLM"/>
    </source>
</evidence>
<protein>
    <recommendedName>
        <fullName evidence="5">Amino acid permease/ SLC12A domain-containing protein</fullName>
    </recommendedName>
</protein>
<keyword evidence="1" id="KW-1133">Transmembrane helix</keyword>
<dbReference type="HOGENOM" id="CLU_1961417_0_0_1"/>
<accession>T1GBU6</accession>
<dbReference type="EMBL" id="CAQQ02123189">
    <property type="status" value="NOT_ANNOTATED_CDS"/>
    <property type="molecule type" value="Genomic_DNA"/>
</dbReference>
<keyword evidence="2" id="KW-0732">Signal</keyword>
<dbReference type="EnsemblMetazoa" id="MESCA000735-RA">
    <property type="protein sequence ID" value="MESCA000735-PA"/>
    <property type="gene ID" value="MESCA000735"/>
</dbReference>
<evidence type="ECO:0000256" key="1">
    <source>
        <dbReference type="SAM" id="Phobius"/>
    </source>
</evidence>
<evidence type="ECO:0000313" key="3">
    <source>
        <dbReference type="EnsemblMetazoa" id="MESCA000735-PA"/>
    </source>
</evidence>
<organism evidence="3 4">
    <name type="scientific">Megaselia scalaris</name>
    <name type="common">Humpbacked fly</name>
    <name type="synonym">Phora scalaris</name>
    <dbReference type="NCBI Taxonomy" id="36166"/>
    <lineage>
        <taxon>Eukaryota</taxon>
        <taxon>Metazoa</taxon>
        <taxon>Ecdysozoa</taxon>
        <taxon>Arthropoda</taxon>
        <taxon>Hexapoda</taxon>
        <taxon>Insecta</taxon>
        <taxon>Pterygota</taxon>
        <taxon>Neoptera</taxon>
        <taxon>Endopterygota</taxon>
        <taxon>Diptera</taxon>
        <taxon>Brachycera</taxon>
        <taxon>Muscomorpha</taxon>
        <taxon>Platypezoidea</taxon>
        <taxon>Phoridae</taxon>
        <taxon>Megaseliini</taxon>
        <taxon>Megaselia</taxon>
    </lineage>
</organism>
<keyword evidence="4" id="KW-1185">Reference proteome</keyword>
<feature type="chain" id="PRO_5004576802" description="Amino acid permease/ SLC12A domain-containing protein" evidence="2">
    <location>
        <begin position="23"/>
        <end position="128"/>
    </location>
</feature>
<proteinExistence type="predicted"/>
<reference evidence="3" key="2">
    <citation type="submission" date="2015-06" db="UniProtKB">
        <authorList>
            <consortium name="EnsemblMetazoa"/>
        </authorList>
    </citation>
    <scope>IDENTIFICATION</scope>
</reference>
<evidence type="ECO:0000256" key="2">
    <source>
        <dbReference type="SAM" id="SignalP"/>
    </source>
</evidence>
<dbReference type="STRING" id="36166.T1GBU6"/>